<dbReference type="InterPro" id="IPR019169">
    <property type="entry name" value="Transmembrane_26"/>
</dbReference>
<dbReference type="AlphaFoldDB" id="A0AAV2RLV5"/>
<proteinExistence type="predicted"/>
<organism evidence="2 3">
    <name type="scientific">Meganyctiphanes norvegica</name>
    <name type="common">Northern krill</name>
    <name type="synonym">Thysanopoda norvegica</name>
    <dbReference type="NCBI Taxonomy" id="48144"/>
    <lineage>
        <taxon>Eukaryota</taxon>
        <taxon>Metazoa</taxon>
        <taxon>Ecdysozoa</taxon>
        <taxon>Arthropoda</taxon>
        <taxon>Crustacea</taxon>
        <taxon>Multicrustacea</taxon>
        <taxon>Malacostraca</taxon>
        <taxon>Eumalacostraca</taxon>
        <taxon>Eucarida</taxon>
        <taxon>Euphausiacea</taxon>
        <taxon>Euphausiidae</taxon>
        <taxon>Meganyctiphanes</taxon>
    </lineage>
</organism>
<keyword evidence="1" id="KW-1133">Transmembrane helix</keyword>
<protein>
    <submittedName>
        <fullName evidence="2">Uncharacterized protein</fullName>
    </submittedName>
</protein>
<accession>A0AAV2RLV5</accession>
<keyword evidence="1" id="KW-0472">Membrane</keyword>
<evidence type="ECO:0000313" key="2">
    <source>
        <dbReference type="EMBL" id="CAL4125767.1"/>
    </source>
</evidence>
<gene>
    <name evidence="2" type="ORF">MNOR_LOCUS25303</name>
</gene>
<name>A0AAV2RLV5_MEGNR</name>
<feature type="transmembrane region" description="Helical" evidence="1">
    <location>
        <begin position="90"/>
        <end position="109"/>
    </location>
</feature>
<evidence type="ECO:0000256" key="1">
    <source>
        <dbReference type="SAM" id="Phobius"/>
    </source>
</evidence>
<reference evidence="2 3" key="1">
    <citation type="submission" date="2024-05" db="EMBL/GenBank/DDBJ databases">
        <authorList>
            <person name="Wallberg A."/>
        </authorList>
    </citation>
    <scope>NUCLEOTIDE SEQUENCE [LARGE SCALE GENOMIC DNA]</scope>
</reference>
<feature type="non-terminal residue" evidence="2">
    <location>
        <position position="119"/>
    </location>
</feature>
<keyword evidence="1" id="KW-0812">Transmembrane</keyword>
<dbReference type="PANTHER" id="PTHR22168:SF7">
    <property type="entry name" value="TRANSMEMBRANE PROTEIN 26-LIKE"/>
    <property type="match status" value="1"/>
</dbReference>
<dbReference type="Pfam" id="PF09772">
    <property type="entry name" value="Tmem26"/>
    <property type="match status" value="1"/>
</dbReference>
<dbReference type="EMBL" id="CAXKWB010024021">
    <property type="protein sequence ID" value="CAL4125767.1"/>
    <property type="molecule type" value="Genomic_DNA"/>
</dbReference>
<comment type="caution">
    <text evidence="2">The sequence shown here is derived from an EMBL/GenBank/DDBJ whole genome shotgun (WGS) entry which is preliminary data.</text>
</comment>
<evidence type="ECO:0000313" key="3">
    <source>
        <dbReference type="Proteomes" id="UP001497623"/>
    </source>
</evidence>
<keyword evidence="3" id="KW-1185">Reference proteome</keyword>
<feature type="transmembrane region" description="Helical" evidence="1">
    <location>
        <begin position="38"/>
        <end position="57"/>
    </location>
</feature>
<dbReference type="PANTHER" id="PTHR22168">
    <property type="entry name" value="TMEM26 PROTEIN"/>
    <property type="match status" value="1"/>
</dbReference>
<feature type="non-terminal residue" evidence="2">
    <location>
        <position position="1"/>
    </location>
</feature>
<dbReference type="Proteomes" id="UP001497623">
    <property type="component" value="Unassembled WGS sequence"/>
</dbReference>
<sequence length="119" mass="13160">YSSFCDTGSSSYCKHRQPTSGGHIGMCQPSCRDVTKGIAARVLFGIHGLVAVSLAVLINKNYWYCFLAAPILPGIVEGVATIKYRIKWNWAVPCIFIYLCMIVPAVLLVEDTLDMDEEQ</sequence>